<dbReference type="PANTHER" id="PTHR10583">
    <property type="entry name" value="CHROMOGRANIN"/>
    <property type="match status" value="1"/>
</dbReference>
<organism evidence="9 10">
    <name type="scientific">Muraenolepis orangiensis</name>
    <name type="common">Patagonian moray cod</name>
    <dbReference type="NCBI Taxonomy" id="630683"/>
    <lineage>
        <taxon>Eukaryota</taxon>
        <taxon>Metazoa</taxon>
        <taxon>Chordata</taxon>
        <taxon>Craniata</taxon>
        <taxon>Vertebrata</taxon>
        <taxon>Euteleostomi</taxon>
        <taxon>Actinopterygii</taxon>
        <taxon>Neopterygii</taxon>
        <taxon>Teleostei</taxon>
        <taxon>Neoteleostei</taxon>
        <taxon>Acanthomorphata</taxon>
        <taxon>Zeiogadaria</taxon>
        <taxon>Gadariae</taxon>
        <taxon>Gadiformes</taxon>
        <taxon>Muraenolepidoidei</taxon>
        <taxon>Muraenolepididae</taxon>
        <taxon>Muraenolepis</taxon>
    </lineage>
</organism>
<keyword evidence="4" id="KW-0964">Secreted</keyword>
<name>A0A9Q0IQ84_9TELE</name>
<comment type="subcellular location">
    <subcellularLocation>
        <location evidence="1">Cytoplasmic vesicle</location>
        <location evidence="1">Secretory vesicle</location>
    </subcellularLocation>
    <subcellularLocation>
        <location evidence="2">Secreted</location>
    </subcellularLocation>
</comment>
<keyword evidence="8" id="KW-0732">Signal</keyword>
<keyword evidence="10" id="KW-1185">Reference proteome</keyword>
<evidence type="ECO:0000313" key="10">
    <source>
        <dbReference type="Proteomes" id="UP001148018"/>
    </source>
</evidence>
<feature type="compositionally biased region" description="Acidic residues" evidence="7">
    <location>
        <begin position="198"/>
        <end position="207"/>
    </location>
</feature>
<dbReference type="PRINTS" id="PR00659">
    <property type="entry name" value="CHROMOGRANIN"/>
</dbReference>
<dbReference type="Pfam" id="PF01271">
    <property type="entry name" value="Granin"/>
    <property type="match status" value="1"/>
</dbReference>
<comment type="caution">
    <text evidence="9">The sequence shown here is derived from an EMBL/GenBank/DDBJ whole genome shotgun (WGS) entry which is preliminary data.</text>
</comment>
<dbReference type="GO" id="GO:0046676">
    <property type="term" value="P:negative regulation of insulin secretion"/>
    <property type="evidence" value="ECO:0007669"/>
    <property type="project" value="TreeGrafter"/>
</dbReference>
<dbReference type="OrthoDB" id="9948620at2759"/>
<keyword evidence="5" id="KW-0968">Cytoplasmic vesicle</keyword>
<feature type="compositionally biased region" description="Basic and acidic residues" evidence="7">
    <location>
        <begin position="170"/>
        <end position="180"/>
    </location>
</feature>
<feature type="chain" id="PRO_5040251625" description="Chromogranin-A" evidence="8">
    <location>
        <begin position="19"/>
        <end position="271"/>
    </location>
</feature>
<evidence type="ECO:0000256" key="3">
    <source>
        <dbReference type="ARBA" id="ARBA00005723"/>
    </source>
</evidence>
<dbReference type="InterPro" id="IPR001819">
    <property type="entry name" value="Chromogranin_AB"/>
</dbReference>
<dbReference type="GO" id="GO:0042583">
    <property type="term" value="C:chromaffin granule"/>
    <property type="evidence" value="ECO:0007669"/>
    <property type="project" value="TreeGrafter"/>
</dbReference>
<evidence type="ECO:0000256" key="6">
    <source>
        <dbReference type="ARBA" id="ARBA00040787"/>
    </source>
</evidence>
<evidence type="ECO:0000256" key="1">
    <source>
        <dbReference type="ARBA" id="ARBA00004398"/>
    </source>
</evidence>
<sequence>MIGPAAVLLVALSTRVLSLPVTSGELENEDVKVMKCIVEALADVLSKPHPVPVSEECLETLRTDDRLFSILRHHNFLKEMQDIAVSGANKRAQLQSDIMGEDQVTQIPQRTEDAGDQSMLEALGGPALLPHGATAIEAEEEDEEEEAKRGADFARWSLQTKRLPMKKKNNVSEREEHEETSSSQQEVPHHSKEAAMGGEEEEEEQEKQEEKEKEGAKRAKLQKSREEKELRTMALRKAPEEEGSAIRKSEVRFPRFPVSPFPRFPFPVGKH</sequence>
<evidence type="ECO:0000313" key="9">
    <source>
        <dbReference type="EMBL" id="KAJ3606310.1"/>
    </source>
</evidence>
<dbReference type="GO" id="GO:0042742">
    <property type="term" value="P:defense response to bacterium"/>
    <property type="evidence" value="ECO:0007669"/>
    <property type="project" value="TreeGrafter"/>
</dbReference>
<dbReference type="GO" id="GO:0086030">
    <property type="term" value="P:adenylate cyclase-activating adrenergic receptor signaling pathway involved in cardiac muscle relaxation"/>
    <property type="evidence" value="ECO:0007669"/>
    <property type="project" value="TreeGrafter"/>
</dbReference>
<dbReference type="GO" id="GO:0030133">
    <property type="term" value="C:transport vesicle"/>
    <property type="evidence" value="ECO:0007669"/>
    <property type="project" value="UniProtKB-SubCell"/>
</dbReference>
<feature type="region of interest" description="Disordered" evidence="7">
    <location>
        <begin position="137"/>
        <end position="248"/>
    </location>
</feature>
<dbReference type="AlphaFoldDB" id="A0A9Q0IQ84"/>
<evidence type="ECO:0000256" key="2">
    <source>
        <dbReference type="ARBA" id="ARBA00004613"/>
    </source>
</evidence>
<dbReference type="Proteomes" id="UP001148018">
    <property type="component" value="Unassembled WGS sequence"/>
</dbReference>
<feature type="compositionally biased region" description="Basic and acidic residues" evidence="7">
    <location>
        <begin position="208"/>
        <end position="248"/>
    </location>
</feature>
<proteinExistence type="inferred from homology"/>
<dbReference type="InterPro" id="IPR001990">
    <property type="entry name" value="Granin"/>
</dbReference>
<dbReference type="PANTHER" id="PTHR10583:SF1">
    <property type="entry name" value="CHROMOGRANIN-A"/>
    <property type="match status" value="1"/>
</dbReference>
<dbReference type="EMBL" id="JANIIK010000042">
    <property type="protein sequence ID" value="KAJ3606310.1"/>
    <property type="molecule type" value="Genomic_DNA"/>
</dbReference>
<reference evidence="9" key="1">
    <citation type="submission" date="2022-07" db="EMBL/GenBank/DDBJ databases">
        <title>Chromosome-level genome of Muraenolepis orangiensis.</title>
        <authorList>
            <person name="Kim J."/>
        </authorList>
    </citation>
    <scope>NUCLEOTIDE SEQUENCE</scope>
    <source>
        <strain evidence="9">KU_S4_2022</strain>
        <tissue evidence="9">Muscle</tissue>
    </source>
</reference>
<evidence type="ECO:0000256" key="8">
    <source>
        <dbReference type="SAM" id="SignalP"/>
    </source>
</evidence>
<dbReference type="GO" id="GO:0005615">
    <property type="term" value="C:extracellular space"/>
    <property type="evidence" value="ECO:0007669"/>
    <property type="project" value="TreeGrafter"/>
</dbReference>
<protein>
    <recommendedName>
        <fullName evidence="6">Chromogranin-A</fullName>
    </recommendedName>
</protein>
<comment type="similarity">
    <text evidence="3">Belongs to the chromogranin/secretogranin protein family.</text>
</comment>
<evidence type="ECO:0000256" key="7">
    <source>
        <dbReference type="SAM" id="MobiDB-lite"/>
    </source>
</evidence>
<evidence type="ECO:0000256" key="5">
    <source>
        <dbReference type="ARBA" id="ARBA00023329"/>
    </source>
</evidence>
<feature type="signal peptide" evidence="8">
    <location>
        <begin position="1"/>
        <end position="18"/>
    </location>
</feature>
<gene>
    <name evidence="9" type="ORF">NHX12_025831</name>
</gene>
<dbReference type="GO" id="GO:0033604">
    <property type="term" value="P:negative regulation of catecholamine secretion"/>
    <property type="evidence" value="ECO:0007669"/>
    <property type="project" value="TreeGrafter"/>
</dbReference>
<evidence type="ECO:0000256" key="4">
    <source>
        <dbReference type="ARBA" id="ARBA00022525"/>
    </source>
</evidence>
<accession>A0A9Q0IQ84</accession>